<dbReference type="Pfam" id="PF00571">
    <property type="entry name" value="CBS"/>
    <property type="match status" value="2"/>
</dbReference>
<dbReference type="EMBL" id="CP042912">
    <property type="protein sequence ID" value="QEG22483.1"/>
    <property type="molecule type" value="Genomic_DNA"/>
</dbReference>
<organism evidence="4 5">
    <name type="scientific">Mariniblastus fucicola</name>
    <dbReference type="NCBI Taxonomy" id="980251"/>
    <lineage>
        <taxon>Bacteria</taxon>
        <taxon>Pseudomonadati</taxon>
        <taxon>Planctomycetota</taxon>
        <taxon>Planctomycetia</taxon>
        <taxon>Pirellulales</taxon>
        <taxon>Pirellulaceae</taxon>
        <taxon>Mariniblastus</taxon>
    </lineage>
</organism>
<feature type="domain" description="CBS" evidence="3">
    <location>
        <begin position="86"/>
        <end position="144"/>
    </location>
</feature>
<dbReference type="PANTHER" id="PTHR43080">
    <property type="entry name" value="CBS DOMAIN-CONTAINING PROTEIN CBSX3, MITOCHONDRIAL"/>
    <property type="match status" value="1"/>
</dbReference>
<evidence type="ECO:0000313" key="5">
    <source>
        <dbReference type="Proteomes" id="UP000322214"/>
    </source>
</evidence>
<dbReference type="InterPro" id="IPR051257">
    <property type="entry name" value="Diverse_CBS-Domain"/>
</dbReference>
<dbReference type="STRING" id="980251.GCA_001642875_04832"/>
<protein>
    <submittedName>
        <fullName evidence="4">Putative voltage-gated ClC-type chloride channel ClcB</fullName>
    </submittedName>
</protein>
<evidence type="ECO:0000313" key="4">
    <source>
        <dbReference type="EMBL" id="QEG22483.1"/>
    </source>
</evidence>
<dbReference type="SUPFAM" id="SSF54631">
    <property type="entry name" value="CBS-domain pair"/>
    <property type="match status" value="1"/>
</dbReference>
<dbReference type="PANTHER" id="PTHR43080:SF2">
    <property type="entry name" value="CBS DOMAIN-CONTAINING PROTEIN"/>
    <property type="match status" value="1"/>
</dbReference>
<keyword evidence="1 2" id="KW-0129">CBS domain</keyword>
<gene>
    <name evidence="4" type="ORF">MFFC18_23630</name>
</gene>
<accession>A0A5B9PIN5</accession>
<name>A0A5B9PIN5_9BACT</name>
<dbReference type="SMART" id="SM00116">
    <property type="entry name" value="CBS"/>
    <property type="match status" value="2"/>
</dbReference>
<dbReference type="KEGG" id="mff:MFFC18_23630"/>
<dbReference type="Gene3D" id="3.10.580.10">
    <property type="entry name" value="CBS-domain"/>
    <property type="match status" value="2"/>
</dbReference>
<evidence type="ECO:0000256" key="1">
    <source>
        <dbReference type="ARBA" id="ARBA00023122"/>
    </source>
</evidence>
<evidence type="ECO:0000259" key="3">
    <source>
        <dbReference type="PROSITE" id="PS51371"/>
    </source>
</evidence>
<dbReference type="RefSeq" id="WP_075086495.1">
    <property type="nucleotide sequence ID" value="NZ_CP042912.1"/>
</dbReference>
<dbReference type="Proteomes" id="UP000322214">
    <property type="component" value="Chromosome"/>
</dbReference>
<dbReference type="InterPro" id="IPR000644">
    <property type="entry name" value="CBS_dom"/>
</dbReference>
<dbReference type="OrthoDB" id="9807125at2"/>
<feature type="domain" description="CBS" evidence="3">
    <location>
        <begin position="14"/>
        <end position="77"/>
    </location>
</feature>
<reference evidence="4 5" key="1">
    <citation type="submission" date="2019-08" db="EMBL/GenBank/DDBJ databases">
        <title>Deep-cultivation of Planctomycetes and their phenomic and genomic characterization uncovers novel biology.</title>
        <authorList>
            <person name="Wiegand S."/>
            <person name="Jogler M."/>
            <person name="Boedeker C."/>
            <person name="Pinto D."/>
            <person name="Vollmers J."/>
            <person name="Rivas-Marin E."/>
            <person name="Kohn T."/>
            <person name="Peeters S.H."/>
            <person name="Heuer A."/>
            <person name="Rast P."/>
            <person name="Oberbeckmann S."/>
            <person name="Bunk B."/>
            <person name="Jeske O."/>
            <person name="Meyerdierks A."/>
            <person name="Storesund J.E."/>
            <person name="Kallscheuer N."/>
            <person name="Luecker S."/>
            <person name="Lage O.M."/>
            <person name="Pohl T."/>
            <person name="Merkel B.J."/>
            <person name="Hornburger P."/>
            <person name="Mueller R.-W."/>
            <person name="Bruemmer F."/>
            <person name="Labrenz M."/>
            <person name="Spormann A.M."/>
            <person name="Op den Camp H."/>
            <person name="Overmann J."/>
            <person name="Amann R."/>
            <person name="Jetten M.S.M."/>
            <person name="Mascher T."/>
            <person name="Medema M.H."/>
            <person name="Devos D.P."/>
            <person name="Kaster A.-K."/>
            <person name="Ovreas L."/>
            <person name="Rohde M."/>
            <person name="Galperin M.Y."/>
            <person name="Jogler C."/>
        </authorList>
    </citation>
    <scope>NUCLEOTIDE SEQUENCE [LARGE SCALE GENOMIC DNA]</scope>
    <source>
        <strain evidence="4 5">FC18</strain>
    </source>
</reference>
<proteinExistence type="predicted"/>
<dbReference type="AlphaFoldDB" id="A0A5B9PIN5"/>
<keyword evidence="5" id="KW-1185">Reference proteome</keyword>
<dbReference type="InterPro" id="IPR046342">
    <property type="entry name" value="CBS_dom_sf"/>
</dbReference>
<dbReference type="PROSITE" id="PS51371">
    <property type="entry name" value="CBS"/>
    <property type="match status" value="2"/>
</dbReference>
<evidence type="ECO:0000256" key="2">
    <source>
        <dbReference type="PROSITE-ProRule" id="PRU00703"/>
    </source>
</evidence>
<sequence length="168" mass="18978">MKTKTKIPSAGDLMNAHVHTVSPELALSELIEFLLKHEISSAPVVETRDGKNILIGFISEQDALKQLTDEMFYQLPEPEQMVRACMKRHPVSITPDVDIFSTASLFVSHGYRHVPVVDEKNQLLGIVSRRDVLKSMKPFQAAAEKAHDMEFFPPNLTEIINHRFIVSN</sequence>